<reference evidence="1 2" key="2">
    <citation type="submission" date="2019-04" db="EMBL/GenBank/DDBJ databases">
        <title>The genome sequence of big-headed turtle.</title>
        <authorList>
            <person name="Gong S."/>
        </authorList>
    </citation>
    <scope>NUCLEOTIDE SEQUENCE [LARGE SCALE GENOMIC DNA]</scope>
    <source>
        <strain evidence="1">DO16091913</strain>
        <tissue evidence="1">Muscle</tissue>
    </source>
</reference>
<protein>
    <submittedName>
        <fullName evidence="1">Leucine-rich single-pass membrane protein 2</fullName>
    </submittedName>
</protein>
<dbReference type="Proteomes" id="UP000297703">
    <property type="component" value="Unassembled WGS sequence"/>
</dbReference>
<keyword evidence="2" id="KW-1185">Reference proteome</keyword>
<name>A0A4D9DTC8_9SAUR</name>
<reference evidence="1 2" key="1">
    <citation type="submission" date="2019-04" db="EMBL/GenBank/DDBJ databases">
        <title>Draft genome of the big-headed turtle Platysternon megacephalum.</title>
        <authorList>
            <person name="Gong S."/>
        </authorList>
    </citation>
    <scope>NUCLEOTIDE SEQUENCE [LARGE SCALE GENOMIC DNA]</scope>
    <source>
        <strain evidence="1">DO16091913</strain>
        <tissue evidence="1">Muscle</tissue>
    </source>
</reference>
<dbReference type="AlphaFoldDB" id="A0A4D9DTC8"/>
<comment type="caution">
    <text evidence="1">The sequence shown here is derived from an EMBL/GenBank/DDBJ whole genome shotgun (WGS) entry which is preliminary data.</text>
</comment>
<evidence type="ECO:0000313" key="2">
    <source>
        <dbReference type="Proteomes" id="UP000297703"/>
    </source>
</evidence>
<organism evidence="1 2">
    <name type="scientific">Platysternon megacephalum</name>
    <name type="common">big-headed turtle</name>
    <dbReference type="NCBI Taxonomy" id="55544"/>
    <lineage>
        <taxon>Eukaryota</taxon>
        <taxon>Metazoa</taxon>
        <taxon>Chordata</taxon>
        <taxon>Craniata</taxon>
        <taxon>Vertebrata</taxon>
        <taxon>Euteleostomi</taxon>
        <taxon>Archelosauria</taxon>
        <taxon>Testudinata</taxon>
        <taxon>Testudines</taxon>
        <taxon>Cryptodira</taxon>
        <taxon>Durocryptodira</taxon>
        <taxon>Testudinoidea</taxon>
        <taxon>Platysternidae</taxon>
        <taxon>Platysternon</taxon>
    </lineage>
</organism>
<dbReference type="EMBL" id="QXTE01000272">
    <property type="protein sequence ID" value="TFK00389.1"/>
    <property type="molecule type" value="Genomic_DNA"/>
</dbReference>
<evidence type="ECO:0000313" key="1">
    <source>
        <dbReference type="EMBL" id="TFK00389.1"/>
    </source>
</evidence>
<gene>
    <name evidence="1" type="ORF">DR999_PMT17540</name>
</gene>
<proteinExistence type="predicted"/>
<accession>A0A4D9DTC8</accession>
<sequence length="167" mass="19268">MGAAQPVSMRSTSSAGKAGNNEQCCHYLTSWGREQWGWIDRRNSLSLLRMWQLLGDHMPRARKRHHQTRVAQYQARLHLLFCPQRFRGCWDLTSDKKTRSVTSQRTLDWRTKEELSGQTITTSYSGRQRNVERHALLAAPACTPHRELLCTSPRDFALQGAKVYPDN</sequence>